<feature type="compositionally biased region" description="Polar residues" evidence="1">
    <location>
        <begin position="137"/>
        <end position="146"/>
    </location>
</feature>
<dbReference type="Proteomes" id="UP001066276">
    <property type="component" value="Chromosome 11"/>
</dbReference>
<evidence type="ECO:0000313" key="2">
    <source>
        <dbReference type="EMBL" id="KAJ1088484.1"/>
    </source>
</evidence>
<reference evidence="2" key="1">
    <citation type="journal article" date="2022" name="bioRxiv">
        <title>Sequencing and chromosome-scale assembly of the giantPleurodeles waltlgenome.</title>
        <authorList>
            <person name="Brown T."/>
            <person name="Elewa A."/>
            <person name="Iarovenko S."/>
            <person name="Subramanian E."/>
            <person name="Araus A.J."/>
            <person name="Petzold A."/>
            <person name="Susuki M."/>
            <person name="Suzuki K.-i.T."/>
            <person name="Hayashi T."/>
            <person name="Toyoda A."/>
            <person name="Oliveira C."/>
            <person name="Osipova E."/>
            <person name="Leigh N.D."/>
            <person name="Simon A."/>
            <person name="Yun M.H."/>
        </authorList>
    </citation>
    <scope>NUCLEOTIDE SEQUENCE</scope>
    <source>
        <strain evidence="2">20211129_DDA</strain>
        <tissue evidence="2">Liver</tissue>
    </source>
</reference>
<comment type="caution">
    <text evidence="2">The sequence shown here is derived from an EMBL/GenBank/DDBJ whole genome shotgun (WGS) entry which is preliminary data.</text>
</comment>
<dbReference type="EMBL" id="JANPWB010000015">
    <property type="protein sequence ID" value="KAJ1088484.1"/>
    <property type="molecule type" value="Genomic_DNA"/>
</dbReference>
<evidence type="ECO:0000313" key="3">
    <source>
        <dbReference type="Proteomes" id="UP001066276"/>
    </source>
</evidence>
<feature type="region of interest" description="Disordered" evidence="1">
    <location>
        <begin position="127"/>
        <end position="146"/>
    </location>
</feature>
<name>A0AAV7LD74_PLEWA</name>
<evidence type="ECO:0000256" key="1">
    <source>
        <dbReference type="SAM" id="MobiDB-lite"/>
    </source>
</evidence>
<gene>
    <name evidence="2" type="ORF">NDU88_001641</name>
</gene>
<organism evidence="2 3">
    <name type="scientific">Pleurodeles waltl</name>
    <name type="common">Iberian ribbed newt</name>
    <dbReference type="NCBI Taxonomy" id="8319"/>
    <lineage>
        <taxon>Eukaryota</taxon>
        <taxon>Metazoa</taxon>
        <taxon>Chordata</taxon>
        <taxon>Craniata</taxon>
        <taxon>Vertebrata</taxon>
        <taxon>Euteleostomi</taxon>
        <taxon>Amphibia</taxon>
        <taxon>Batrachia</taxon>
        <taxon>Caudata</taxon>
        <taxon>Salamandroidea</taxon>
        <taxon>Salamandridae</taxon>
        <taxon>Pleurodelinae</taxon>
        <taxon>Pleurodeles</taxon>
    </lineage>
</organism>
<proteinExistence type="predicted"/>
<keyword evidence="3" id="KW-1185">Reference proteome</keyword>
<accession>A0AAV7LD74</accession>
<sequence>MLCQASVLTAPGRTKSEEVRLWPQKLTPLAAQDETAGPLSQGAVHREVHFPALWVPLQHPCTRSLHQQAKGDGAMGSRSTDRASEAVSALIRALCFLPLVKRSMEAHLLQGTPFIRQAVILQGAHQTPACGSKPCLASTSTAPRPN</sequence>
<protein>
    <submittedName>
        <fullName evidence="2">Uncharacterized protein</fullName>
    </submittedName>
</protein>
<dbReference type="AlphaFoldDB" id="A0AAV7LD74"/>